<protein>
    <recommendedName>
        <fullName evidence="3 8">Mediator of RNA polymerase II transcription subunit 7</fullName>
    </recommendedName>
</protein>
<keyword evidence="11" id="KW-1185">Reference proteome</keyword>
<dbReference type="InterPro" id="IPR009244">
    <property type="entry name" value="Mediatior_Med7"/>
</dbReference>
<dbReference type="InterPro" id="IPR044888">
    <property type="entry name" value="Mediatior_Med7_sf"/>
</dbReference>
<evidence type="ECO:0000256" key="2">
    <source>
        <dbReference type="ARBA" id="ARBA00009994"/>
    </source>
</evidence>
<reference evidence="10 11" key="1">
    <citation type="journal article" date="2018" name="Mol. Biol. Evol.">
        <title>Broad Genomic Sampling Reveals a Smut Pathogenic Ancestry of the Fungal Clade Ustilaginomycotina.</title>
        <authorList>
            <person name="Kijpornyongpan T."/>
            <person name="Mondo S.J."/>
            <person name="Barry K."/>
            <person name="Sandor L."/>
            <person name="Lee J."/>
            <person name="Lipzen A."/>
            <person name="Pangilinan J."/>
            <person name="LaButti K."/>
            <person name="Hainaut M."/>
            <person name="Henrissat B."/>
            <person name="Grigoriev I.V."/>
            <person name="Spatafora J.W."/>
            <person name="Aime M.C."/>
        </authorList>
    </citation>
    <scope>NUCLEOTIDE SEQUENCE [LARGE SCALE GENOMIC DNA]</scope>
    <source>
        <strain evidence="10 11">MCA 4718</strain>
    </source>
</reference>
<comment type="subcellular location">
    <subcellularLocation>
        <location evidence="1 8">Nucleus</location>
    </subcellularLocation>
</comment>
<comment type="subunit">
    <text evidence="8">Component of the Mediator complex.</text>
</comment>
<dbReference type="PANTHER" id="PTHR21428">
    <property type="entry name" value="MEDIATOR OF RNA POLYMERASE II TRANSCRIPTION SUBUNIT 7"/>
    <property type="match status" value="1"/>
</dbReference>
<dbReference type="SUPFAM" id="SSF140718">
    <property type="entry name" value="Mediator hinge subcomplex-like"/>
    <property type="match status" value="1"/>
</dbReference>
<dbReference type="Proteomes" id="UP000245942">
    <property type="component" value="Unassembled WGS sequence"/>
</dbReference>
<evidence type="ECO:0000256" key="1">
    <source>
        <dbReference type="ARBA" id="ARBA00004123"/>
    </source>
</evidence>
<dbReference type="RefSeq" id="XP_025348984.1">
    <property type="nucleotide sequence ID" value="XM_025489857.1"/>
</dbReference>
<feature type="non-terminal residue" evidence="10">
    <location>
        <position position="201"/>
    </location>
</feature>
<evidence type="ECO:0000313" key="10">
    <source>
        <dbReference type="EMBL" id="PWN21824.1"/>
    </source>
</evidence>
<name>A0A316UAG7_9BASI</name>
<dbReference type="PANTHER" id="PTHR21428:SF11">
    <property type="entry name" value="MEDIATOR OF RNA POLYMERASE II TRANSCRIPTION SUBUNIT 7"/>
    <property type="match status" value="1"/>
</dbReference>
<dbReference type="InterPro" id="IPR037212">
    <property type="entry name" value="Med7/Med21-like"/>
</dbReference>
<evidence type="ECO:0000256" key="4">
    <source>
        <dbReference type="ARBA" id="ARBA00023015"/>
    </source>
</evidence>
<evidence type="ECO:0000313" key="11">
    <source>
        <dbReference type="Proteomes" id="UP000245942"/>
    </source>
</evidence>
<feature type="non-terminal residue" evidence="10">
    <location>
        <position position="1"/>
    </location>
</feature>
<dbReference type="GO" id="GO:0070847">
    <property type="term" value="C:core mediator complex"/>
    <property type="evidence" value="ECO:0007669"/>
    <property type="project" value="TreeGrafter"/>
</dbReference>
<evidence type="ECO:0000256" key="5">
    <source>
        <dbReference type="ARBA" id="ARBA00023159"/>
    </source>
</evidence>
<keyword evidence="4 8" id="KW-0805">Transcription regulation</keyword>
<dbReference type="GeneID" id="37011591"/>
<evidence type="ECO:0000256" key="3">
    <source>
        <dbReference type="ARBA" id="ARBA00020631"/>
    </source>
</evidence>
<proteinExistence type="inferred from homology"/>
<evidence type="ECO:0000256" key="8">
    <source>
        <dbReference type="RuleBase" id="RU364060"/>
    </source>
</evidence>
<dbReference type="Pfam" id="PF05983">
    <property type="entry name" value="Med7"/>
    <property type="match status" value="1"/>
</dbReference>
<dbReference type="EMBL" id="KZ819324">
    <property type="protein sequence ID" value="PWN21824.1"/>
    <property type="molecule type" value="Genomic_DNA"/>
</dbReference>
<evidence type="ECO:0000256" key="9">
    <source>
        <dbReference type="SAM" id="MobiDB-lite"/>
    </source>
</evidence>
<comment type="similarity">
    <text evidence="2 8">Belongs to the Mediator complex subunit 7 family.</text>
</comment>
<dbReference type="GO" id="GO:0016592">
    <property type="term" value="C:mediator complex"/>
    <property type="evidence" value="ECO:0007669"/>
    <property type="project" value="InterPro"/>
</dbReference>
<dbReference type="AlphaFoldDB" id="A0A316UAG7"/>
<accession>A0A316UAG7</accession>
<dbReference type="GO" id="GO:0006357">
    <property type="term" value="P:regulation of transcription by RNA polymerase II"/>
    <property type="evidence" value="ECO:0007669"/>
    <property type="project" value="InterPro"/>
</dbReference>
<sequence length="201" mass="22986">DEELRDAIASLGRLDLKLEMDPPDLEVLKSEKVGGYMVFGQWWPIPPKESGLEEAGVRKLYDDETLDEEGRIALLLLLRTFVATYLKLLSLLQYPPSYTSIRTLHTATSNFSLSTPAQPGPTEGGESQEEISWHTSASLQWSHMRTLAINIQELLNRARPEQARCNLEAEMRRRVEKRKADVTRIREVLKGSREKVKQLRE</sequence>
<keyword evidence="5 8" id="KW-0010">Activator</keyword>
<gene>
    <name evidence="10" type="ORF">BCV69DRAFT_233249</name>
</gene>
<dbReference type="GO" id="GO:0003712">
    <property type="term" value="F:transcription coregulator activity"/>
    <property type="evidence" value="ECO:0007669"/>
    <property type="project" value="InterPro"/>
</dbReference>
<evidence type="ECO:0000256" key="6">
    <source>
        <dbReference type="ARBA" id="ARBA00023163"/>
    </source>
</evidence>
<evidence type="ECO:0000256" key="7">
    <source>
        <dbReference type="ARBA" id="ARBA00023242"/>
    </source>
</evidence>
<feature type="region of interest" description="Disordered" evidence="9">
    <location>
        <begin position="111"/>
        <end position="131"/>
    </location>
</feature>
<keyword evidence="6 8" id="KW-0804">Transcription</keyword>
<comment type="function">
    <text evidence="8">Component of the Mediator complex, a coactivator involved in the regulated transcription of nearly all RNA polymerase II-dependent genes. Mediator functions as a bridge to convey information from gene-specific regulatory proteins to the basal RNA polymerase II transcription machinery.</text>
</comment>
<organism evidence="10 11">
    <name type="scientific">Pseudomicrostroma glucosiphilum</name>
    <dbReference type="NCBI Taxonomy" id="1684307"/>
    <lineage>
        <taxon>Eukaryota</taxon>
        <taxon>Fungi</taxon>
        <taxon>Dikarya</taxon>
        <taxon>Basidiomycota</taxon>
        <taxon>Ustilaginomycotina</taxon>
        <taxon>Exobasidiomycetes</taxon>
        <taxon>Microstromatales</taxon>
        <taxon>Microstromatales incertae sedis</taxon>
        <taxon>Pseudomicrostroma</taxon>
    </lineage>
</organism>
<dbReference type="OrthoDB" id="10253553at2759"/>
<dbReference type="Gene3D" id="6.10.140.200">
    <property type="match status" value="1"/>
</dbReference>
<dbReference type="STRING" id="1684307.A0A316UAG7"/>
<keyword evidence="7 8" id="KW-0539">Nucleus</keyword>